<accession>A0A168LPJ4</accession>
<dbReference type="InterPro" id="IPR001789">
    <property type="entry name" value="Sig_transdc_resp-reg_receiver"/>
</dbReference>
<keyword evidence="4" id="KW-0805">Transcription regulation</keyword>
<evidence type="ECO:0000256" key="1">
    <source>
        <dbReference type="ARBA" id="ARBA00004496"/>
    </source>
</evidence>
<evidence type="ECO:0000259" key="9">
    <source>
        <dbReference type="PROSITE" id="PS50110"/>
    </source>
</evidence>
<feature type="domain" description="Response regulatory" evidence="9">
    <location>
        <begin position="6"/>
        <end position="119"/>
    </location>
</feature>
<dbReference type="FunFam" id="1.10.10.10:FF:000018">
    <property type="entry name" value="DNA-binding response regulator ResD"/>
    <property type="match status" value="1"/>
</dbReference>
<dbReference type="SMART" id="SM00862">
    <property type="entry name" value="Trans_reg_C"/>
    <property type="match status" value="1"/>
</dbReference>
<keyword evidence="5 8" id="KW-0238">DNA-binding</keyword>
<evidence type="ECO:0000313" key="12">
    <source>
        <dbReference type="Proteomes" id="UP000077355"/>
    </source>
</evidence>
<dbReference type="CDD" id="cd00383">
    <property type="entry name" value="trans_reg_C"/>
    <property type="match status" value="1"/>
</dbReference>
<dbReference type="Gene3D" id="6.10.250.690">
    <property type="match status" value="1"/>
</dbReference>
<dbReference type="InterPro" id="IPR039420">
    <property type="entry name" value="WalR-like"/>
</dbReference>
<evidence type="ECO:0000256" key="7">
    <source>
        <dbReference type="PROSITE-ProRule" id="PRU00169"/>
    </source>
</evidence>
<comment type="subcellular location">
    <subcellularLocation>
        <location evidence="1">Cytoplasm</location>
    </subcellularLocation>
</comment>
<feature type="DNA-binding region" description="OmpR/PhoB-type" evidence="8">
    <location>
        <begin position="138"/>
        <end position="237"/>
    </location>
</feature>
<dbReference type="Pfam" id="PF00486">
    <property type="entry name" value="Trans_reg_C"/>
    <property type="match status" value="1"/>
</dbReference>
<dbReference type="Gene3D" id="1.10.10.10">
    <property type="entry name" value="Winged helix-like DNA-binding domain superfamily/Winged helix DNA-binding domain"/>
    <property type="match status" value="1"/>
</dbReference>
<organism evidence="11 12">
    <name type="scientific">Paenibacillus antarcticus</name>
    <dbReference type="NCBI Taxonomy" id="253703"/>
    <lineage>
        <taxon>Bacteria</taxon>
        <taxon>Bacillati</taxon>
        <taxon>Bacillota</taxon>
        <taxon>Bacilli</taxon>
        <taxon>Bacillales</taxon>
        <taxon>Paenibacillaceae</taxon>
        <taxon>Paenibacillus</taxon>
    </lineage>
</organism>
<dbReference type="SMART" id="SM00448">
    <property type="entry name" value="REC"/>
    <property type="match status" value="1"/>
</dbReference>
<keyword evidence="3" id="KW-0902">Two-component regulatory system</keyword>
<protein>
    <submittedName>
        <fullName evidence="11">DNA-binding response regulator</fullName>
    </submittedName>
</protein>
<keyword evidence="2 7" id="KW-0597">Phosphoprotein</keyword>
<dbReference type="GO" id="GO:0005829">
    <property type="term" value="C:cytosol"/>
    <property type="evidence" value="ECO:0007669"/>
    <property type="project" value="TreeGrafter"/>
</dbReference>
<dbReference type="AlphaFoldDB" id="A0A168LPJ4"/>
<feature type="modified residue" description="4-aspartylphosphate" evidence="7">
    <location>
        <position position="55"/>
    </location>
</feature>
<dbReference type="OrthoDB" id="9790442at2"/>
<reference evidence="11 12" key="1">
    <citation type="submission" date="2016-03" db="EMBL/GenBank/DDBJ databases">
        <title>Draft genome sequence of Paenibacillus antarcticus CECT 5836.</title>
        <authorList>
            <person name="Shin S.-K."/>
            <person name="Yi H."/>
        </authorList>
    </citation>
    <scope>NUCLEOTIDE SEQUENCE [LARGE SCALE GENOMIC DNA]</scope>
    <source>
        <strain evidence="11 12">CECT 5836</strain>
    </source>
</reference>
<dbReference type="RefSeq" id="WP_068651351.1">
    <property type="nucleotide sequence ID" value="NZ_CP043611.1"/>
</dbReference>
<comment type="caution">
    <text evidence="11">The sequence shown here is derived from an EMBL/GenBank/DDBJ whole genome shotgun (WGS) entry which is preliminary data.</text>
</comment>
<evidence type="ECO:0000256" key="2">
    <source>
        <dbReference type="ARBA" id="ARBA00022553"/>
    </source>
</evidence>
<dbReference type="Gene3D" id="3.40.50.2300">
    <property type="match status" value="1"/>
</dbReference>
<dbReference type="Proteomes" id="UP000077355">
    <property type="component" value="Unassembled WGS sequence"/>
</dbReference>
<dbReference type="PANTHER" id="PTHR48111:SF40">
    <property type="entry name" value="PHOSPHATE REGULON TRANSCRIPTIONAL REGULATORY PROTEIN PHOB"/>
    <property type="match status" value="1"/>
</dbReference>
<evidence type="ECO:0000256" key="3">
    <source>
        <dbReference type="ARBA" id="ARBA00023012"/>
    </source>
</evidence>
<evidence type="ECO:0000256" key="4">
    <source>
        <dbReference type="ARBA" id="ARBA00023015"/>
    </source>
</evidence>
<dbReference type="PANTHER" id="PTHR48111">
    <property type="entry name" value="REGULATOR OF RPOS"/>
    <property type="match status" value="1"/>
</dbReference>
<dbReference type="InterPro" id="IPR016032">
    <property type="entry name" value="Sig_transdc_resp-reg_C-effctor"/>
</dbReference>
<dbReference type="SUPFAM" id="SSF46894">
    <property type="entry name" value="C-terminal effector domain of the bipartite response regulators"/>
    <property type="match status" value="1"/>
</dbReference>
<dbReference type="GO" id="GO:0006355">
    <property type="term" value="P:regulation of DNA-templated transcription"/>
    <property type="evidence" value="ECO:0007669"/>
    <property type="project" value="InterPro"/>
</dbReference>
<dbReference type="Pfam" id="PF00072">
    <property type="entry name" value="Response_reg"/>
    <property type="match status" value="1"/>
</dbReference>
<keyword evidence="12" id="KW-1185">Reference proteome</keyword>
<dbReference type="FunFam" id="3.40.50.2300:FF:000001">
    <property type="entry name" value="DNA-binding response regulator PhoB"/>
    <property type="match status" value="1"/>
</dbReference>
<dbReference type="PROSITE" id="PS51755">
    <property type="entry name" value="OMPR_PHOB"/>
    <property type="match status" value="1"/>
</dbReference>
<feature type="domain" description="OmpR/PhoB-type" evidence="10">
    <location>
        <begin position="138"/>
        <end position="237"/>
    </location>
</feature>
<dbReference type="InterPro" id="IPR036388">
    <property type="entry name" value="WH-like_DNA-bd_sf"/>
</dbReference>
<dbReference type="SUPFAM" id="SSF52172">
    <property type="entry name" value="CheY-like"/>
    <property type="match status" value="1"/>
</dbReference>
<proteinExistence type="predicted"/>
<evidence type="ECO:0000256" key="6">
    <source>
        <dbReference type="ARBA" id="ARBA00023163"/>
    </source>
</evidence>
<keyword evidence="6" id="KW-0804">Transcription</keyword>
<evidence type="ECO:0000313" key="11">
    <source>
        <dbReference type="EMBL" id="OAB43679.1"/>
    </source>
</evidence>
<dbReference type="EMBL" id="LVJI01000025">
    <property type="protein sequence ID" value="OAB43679.1"/>
    <property type="molecule type" value="Genomic_DNA"/>
</dbReference>
<dbReference type="PROSITE" id="PS50110">
    <property type="entry name" value="RESPONSE_REGULATORY"/>
    <property type="match status" value="1"/>
</dbReference>
<name>A0A168LPJ4_9BACL</name>
<evidence type="ECO:0000259" key="10">
    <source>
        <dbReference type="PROSITE" id="PS51755"/>
    </source>
</evidence>
<dbReference type="InterPro" id="IPR001867">
    <property type="entry name" value="OmpR/PhoB-type_DNA-bd"/>
</dbReference>
<dbReference type="GO" id="GO:0000156">
    <property type="term" value="F:phosphorelay response regulator activity"/>
    <property type="evidence" value="ECO:0007669"/>
    <property type="project" value="TreeGrafter"/>
</dbReference>
<evidence type="ECO:0000256" key="8">
    <source>
        <dbReference type="PROSITE-ProRule" id="PRU01091"/>
    </source>
</evidence>
<dbReference type="InterPro" id="IPR011006">
    <property type="entry name" value="CheY-like_superfamily"/>
</dbReference>
<dbReference type="GO" id="GO:0032993">
    <property type="term" value="C:protein-DNA complex"/>
    <property type="evidence" value="ECO:0007669"/>
    <property type="project" value="TreeGrafter"/>
</dbReference>
<dbReference type="GO" id="GO:0000976">
    <property type="term" value="F:transcription cis-regulatory region binding"/>
    <property type="evidence" value="ECO:0007669"/>
    <property type="project" value="TreeGrafter"/>
</dbReference>
<gene>
    <name evidence="11" type="ORF">PBAT_17615</name>
</gene>
<sequence>MNRLRKILIIEDEQDIARIIKDYINKNGYEATIANNGRDALHDIELLNPAFIILDIMLPDIDGIELCRQIREKNNVPILILSARGSDTDKVLGLGFGADDYMTKPFSLTELLARIKSNLRRVESMSMISSQPKPSEHEDILHMGKITIDKKGYKVTKEDKEISLSAKELELLFFLSKHRNQVFTKSQLLDAVWGYTAYGDESTITVYIRRIREKLELDASNPEYIKTVWGIGYKFSYDE</sequence>
<evidence type="ECO:0000256" key="5">
    <source>
        <dbReference type="ARBA" id="ARBA00023125"/>
    </source>
</evidence>